<gene>
    <name evidence="3" type="ORF">Voc01_085700</name>
</gene>
<sequence length="151" mass="16632">MTADVHPLCVLLVEDDAADVALMETVFADHELTSELHHVPDGAEALAFLRRDAAYADAPRPDLILLDLNMPRVDGRQVLGHIKADEDLKGIPVVVFTTSSTDTDVSSSYGAHANAYVTKPIDLEDFERALSQIREFWGHTVTLPRTDRPRG</sequence>
<dbReference type="PROSITE" id="PS50110">
    <property type="entry name" value="RESPONSE_REGULATORY"/>
    <property type="match status" value="1"/>
</dbReference>
<reference evidence="3" key="1">
    <citation type="submission" date="2021-01" db="EMBL/GenBank/DDBJ databases">
        <title>Whole genome shotgun sequence of Virgisporangium ochraceum NBRC 16418.</title>
        <authorList>
            <person name="Komaki H."/>
            <person name="Tamura T."/>
        </authorList>
    </citation>
    <scope>NUCLEOTIDE SEQUENCE</scope>
    <source>
        <strain evidence="3">NBRC 16418</strain>
    </source>
</reference>
<accession>A0A8J4A2L0</accession>
<comment type="caution">
    <text evidence="3">The sequence shown here is derived from an EMBL/GenBank/DDBJ whole genome shotgun (WGS) entry which is preliminary data.</text>
</comment>
<dbReference type="InterPro" id="IPR052893">
    <property type="entry name" value="TCS_response_regulator"/>
</dbReference>
<dbReference type="AlphaFoldDB" id="A0A8J4A2L0"/>
<dbReference type="Gene3D" id="3.40.50.2300">
    <property type="match status" value="1"/>
</dbReference>
<evidence type="ECO:0000313" key="4">
    <source>
        <dbReference type="Proteomes" id="UP000635606"/>
    </source>
</evidence>
<evidence type="ECO:0000256" key="1">
    <source>
        <dbReference type="PROSITE-ProRule" id="PRU00169"/>
    </source>
</evidence>
<proteinExistence type="predicted"/>
<dbReference type="SUPFAM" id="SSF52172">
    <property type="entry name" value="CheY-like"/>
    <property type="match status" value="1"/>
</dbReference>
<dbReference type="GO" id="GO:0000160">
    <property type="term" value="P:phosphorelay signal transduction system"/>
    <property type="evidence" value="ECO:0007669"/>
    <property type="project" value="InterPro"/>
</dbReference>
<dbReference type="PANTHER" id="PTHR44520">
    <property type="entry name" value="RESPONSE REGULATOR RCP1-RELATED"/>
    <property type="match status" value="1"/>
</dbReference>
<dbReference type="RefSeq" id="WP_203933478.1">
    <property type="nucleotide sequence ID" value="NZ_BOPH01000121.1"/>
</dbReference>
<protein>
    <submittedName>
        <fullName evidence="3">Two-component system response regulator</fullName>
    </submittedName>
</protein>
<keyword evidence="4" id="KW-1185">Reference proteome</keyword>
<dbReference type="CDD" id="cd17557">
    <property type="entry name" value="REC_Rcp-like"/>
    <property type="match status" value="1"/>
</dbReference>
<dbReference type="Proteomes" id="UP000635606">
    <property type="component" value="Unassembled WGS sequence"/>
</dbReference>
<name>A0A8J4A2L0_9ACTN</name>
<dbReference type="SMART" id="SM00448">
    <property type="entry name" value="REC"/>
    <property type="match status" value="1"/>
</dbReference>
<evidence type="ECO:0000313" key="3">
    <source>
        <dbReference type="EMBL" id="GIJ73653.1"/>
    </source>
</evidence>
<dbReference type="PANTHER" id="PTHR44520:SF2">
    <property type="entry name" value="RESPONSE REGULATOR RCP1"/>
    <property type="match status" value="1"/>
</dbReference>
<keyword evidence="1" id="KW-0597">Phosphoprotein</keyword>
<evidence type="ECO:0000259" key="2">
    <source>
        <dbReference type="PROSITE" id="PS50110"/>
    </source>
</evidence>
<feature type="modified residue" description="4-aspartylphosphate" evidence="1">
    <location>
        <position position="67"/>
    </location>
</feature>
<dbReference type="InterPro" id="IPR001789">
    <property type="entry name" value="Sig_transdc_resp-reg_receiver"/>
</dbReference>
<dbReference type="InterPro" id="IPR011006">
    <property type="entry name" value="CheY-like_superfamily"/>
</dbReference>
<organism evidence="3 4">
    <name type="scientific">Virgisporangium ochraceum</name>
    <dbReference type="NCBI Taxonomy" id="65505"/>
    <lineage>
        <taxon>Bacteria</taxon>
        <taxon>Bacillati</taxon>
        <taxon>Actinomycetota</taxon>
        <taxon>Actinomycetes</taxon>
        <taxon>Micromonosporales</taxon>
        <taxon>Micromonosporaceae</taxon>
        <taxon>Virgisporangium</taxon>
    </lineage>
</organism>
<dbReference type="Pfam" id="PF00072">
    <property type="entry name" value="Response_reg"/>
    <property type="match status" value="1"/>
</dbReference>
<feature type="domain" description="Response regulatory" evidence="2">
    <location>
        <begin position="9"/>
        <end position="134"/>
    </location>
</feature>
<dbReference type="EMBL" id="BOPH01000121">
    <property type="protein sequence ID" value="GIJ73653.1"/>
    <property type="molecule type" value="Genomic_DNA"/>
</dbReference>